<dbReference type="InterPro" id="IPR057736">
    <property type="entry name" value="SAF_PseI/NeuA/NeuB"/>
</dbReference>
<evidence type="ECO:0000259" key="1">
    <source>
        <dbReference type="PROSITE" id="PS50844"/>
    </source>
</evidence>
<gene>
    <name evidence="2" type="ORF">HNR37_001376</name>
</gene>
<dbReference type="Proteomes" id="UP000528322">
    <property type="component" value="Unassembled WGS sequence"/>
</dbReference>
<dbReference type="PROSITE" id="PS50844">
    <property type="entry name" value="AFP_LIKE"/>
    <property type="match status" value="1"/>
</dbReference>
<dbReference type="GO" id="GO:0016051">
    <property type="term" value="P:carbohydrate biosynthetic process"/>
    <property type="evidence" value="ECO:0007669"/>
    <property type="project" value="InterPro"/>
</dbReference>
<dbReference type="SUPFAM" id="SSF51269">
    <property type="entry name" value="AFP III-like domain"/>
    <property type="match status" value="1"/>
</dbReference>
<keyword evidence="3" id="KW-1185">Reference proteome</keyword>
<comment type="caution">
    <text evidence="2">The sequence shown here is derived from an EMBL/GenBank/DDBJ whole genome shotgun (WGS) entry which is preliminary data.</text>
</comment>
<dbReference type="PANTHER" id="PTHR42966:SF2">
    <property type="entry name" value="PSEUDAMINIC ACID SYNTHASE"/>
    <property type="match status" value="1"/>
</dbReference>
<protein>
    <submittedName>
        <fullName evidence="2">N-acetylneuraminate synthase</fullName>
        <ecNumber evidence="2">2.5.1.56</ecNumber>
    </submittedName>
</protein>
<sequence length="356" mass="39177">MTNNVHINGQPIGPDSPPYVVAEVSANHNGNLERALQTIAAAADCGVDAVKIQTYTPDTLTIDCDLPDFRIQGGLWDGYTLYKLYQWAQTPFEWHQKMFDFAASKGVTLFSTPFDESAVDLLEHLQAPAYKIASFEAVDIPLIRYVARTGKPMIISTGMADEEEIGEAMEAARSGGCTELILLHCISSYPAPVEESNLRTIADMAERFGVVAGLSDHTLGTTVAIAAVAQGACFIEKHFTLSRADKGPDSEFSLEPSELRELCHASRQAWLALGKAGYERKTAEEANVKFRRSIYAVRDIQAGEEFSPENIRRIRPGYGLAPKYYEVVLGRRATQDIVRGSALLPEHVEELQPLKL</sequence>
<dbReference type="EC" id="2.5.1.56" evidence="2"/>
<evidence type="ECO:0000313" key="3">
    <source>
        <dbReference type="Proteomes" id="UP000528322"/>
    </source>
</evidence>
<dbReference type="InterPro" id="IPR036732">
    <property type="entry name" value="AFP_Neu5c_C_sf"/>
</dbReference>
<accession>A0A7W7Y527</accession>
<dbReference type="GO" id="GO:0047444">
    <property type="term" value="F:N-acylneuraminate-9-phosphate synthase activity"/>
    <property type="evidence" value="ECO:0007669"/>
    <property type="project" value="TreeGrafter"/>
</dbReference>
<dbReference type="Gene3D" id="3.20.20.70">
    <property type="entry name" value="Aldolase class I"/>
    <property type="match status" value="1"/>
</dbReference>
<dbReference type="InterPro" id="IPR020030">
    <property type="entry name" value="Pseudaminic_synth_PseI"/>
</dbReference>
<dbReference type="InterPro" id="IPR013974">
    <property type="entry name" value="SAF"/>
</dbReference>
<reference evidence="2 3" key="1">
    <citation type="submission" date="2020-08" db="EMBL/GenBank/DDBJ databases">
        <title>Genomic Encyclopedia of Type Strains, Phase IV (KMG-IV): sequencing the most valuable type-strain genomes for metagenomic binning, comparative biology and taxonomic classification.</title>
        <authorList>
            <person name="Goeker M."/>
        </authorList>
    </citation>
    <scope>NUCLEOTIDE SEQUENCE [LARGE SCALE GENOMIC DNA]</scope>
    <source>
        <strain evidence="2 3">DSM 22071</strain>
    </source>
</reference>
<dbReference type="InterPro" id="IPR006190">
    <property type="entry name" value="SAF_AFP_Neu5Ac"/>
</dbReference>
<dbReference type="GO" id="GO:0050462">
    <property type="term" value="F:N-acetylneuraminate synthase activity"/>
    <property type="evidence" value="ECO:0007669"/>
    <property type="project" value="UniProtKB-EC"/>
</dbReference>
<proteinExistence type="predicted"/>
<feature type="domain" description="AFP-like" evidence="1">
    <location>
        <begin position="293"/>
        <end position="351"/>
    </location>
</feature>
<dbReference type="AlphaFoldDB" id="A0A7W7Y527"/>
<dbReference type="PANTHER" id="PTHR42966">
    <property type="entry name" value="N-ACETYLNEURAMINATE SYNTHASE"/>
    <property type="match status" value="1"/>
</dbReference>
<keyword evidence="2" id="KW-0808">Transferase</keyword>
<dbReference type="Pfam" id="PF03102">
    <property type="entry name" value="NeuB"/>
    <property type="match status" value="1"/>
</dbReference>
<organism evidence="2 3">
    <name type="scientific">Desulfurispira natronophila</name>
    <dbReference type="NCBI Taxonomy" id="682562"/>
    <lineage>
        <taxon>Bacteria</taxon>
        <taxon>Pseudomonadati</taxon>
        <taxon>Chrysiogenota</taxon>
        <taxon>Chrysiogenia</taxon>
        <taxon>Chrysiogenales</taxon>
        <taxon>Chrysiogenaceae</taxon>
        <taxon>Desulfurispira</taxon>
    </lineage>
</organism>
<dbReference type="InterPro" id="IPR051690">
    <property type="entry name" value="PseI-like"/>
</dbReference>
<dbReference type="RefSeq" id="WP_183731867.1">
    <property type="nucleotide sequence ID" value="NZ_JACHID010000007.1"/>
</dbReference>
<dbReference type="InterPro" id="IPR013132">
    <property type="entry name" value="PseI/NeuA/B-like_N"/>
</dbReference>
<dbReference type="EMBL" id="JACHID010000007">
    <property type="protein sequence ID" value="MBB5022059.1"/>
    <property type="molecule type" value="Genomic_DNA"/>
</dbReference>
<dbReference type="SMART" id="SM00858">
    <property type="entry name" value="SAF"/>
    <property type="match status" value="1"/>
</dbReference>
<dbReference type="CDD" id="cd11615">
    <property type="entry name" value="SAF_NeuB_like"/>
    <property type="match status" value="1"/>
</dbReference>
<dbReference type="Gene3D" id="3.90.1210.10">
    <property type="entry name" value="Antifreeze-like/N-acetylneuraminic acid synthase C-terminal domain"/>
    <property type="match status" value="1"/>
</dbReference>
<dbReference type="InterPro" id="IPR013785">
    <property type="entry name" value="Aldolase_TIM"/>
</dbReference>
<dbReference type="Pfam" id="PF08666">
    <property type="entry name" value="SAF"/>
    <property type="match status" value="1"/>
</dbReference>
<evidence type="ECO:0000313" key="2">
    <source>
        <dbReference type="EMBL" id="MBB5022059.1"/>
    </source>
</evidence>
<name>A0A7W7Y527_9BACT</name>
<dbReference type="SUPFAM" id="SSF51569">
    <property type="entry name" value="Aldolase"/>
    <property type="match status" value="1"/>
</dbReference>
<dbReference type="NCBIfam" id="TIGR03586">
    <property type="entry name" value="PseI"/>
    <property type="match status" value="1"/>
</dbReference>